<protein>
    <submittedName>
        <fullName evidence="13">Chymotrypsin-like elastase family member 3B</fullName>
    </submittedName>
</protein>
<evidence type="ECO:0000256" key="2">
    <source>
        <dbReference type="ARBA" id="ARBA00022525"/>
    </source>
</evidence>
<feature type="region of interest" description="Disordered" evidence="10">
    <location>
        <begin position="424"/>
        <end position="443"/>
    </location>
</feature>
<gene>
    <name evidence="13" type="ORF">KUDE01_017209</name>
</gene>
<dbReference type="InterPro" id="IPR009003">
    <property type="entry name" value="Peptidase_S1_PA"/>
</dbReference>
<dbReference type="PROSITE" id="PS00134">
    <property type="entry name" value="TRYPSIN_HIS"/>
    <property type="match status" value="1"/>
</dbReference>
<comment type="subcellular location">
    <subcellularLocation>
        <location evidence="1">Secreted</location>
    </subcellularLocation>
</comment>
<feature type="signal peptide" evidence="11">
    <location>
        <begin position="1"/>
        <end position="17"/>
    </location>
</feature>
<keyword evidence="2" id="KW-0964">Secreted</keyword>
<feature type="compositionally biased region" description="Basic and acidic residues" evidence="10">
    <location>
        <begin position="486"/>
        <end position="495"/>
    </location>
</feature>
<comment type="caution">
    <text evidence="13">The sequence shown here is derived from an EMBL/GenBank/DDBJ whole genome shotgun (WGS) entry which is preliminary data.</text>
</comment>
<keyword evidence="8" id="KW-1015">Disulfide bond</keyword>
<dbReference type="InterPro" id="IPR018114">
    <property type="entry name" value="TRYPSIN_HIS"/>
</dbReference>
<dbReference type="PROSITE" id="PS00135">
    <property type="entry name" value="TRYPSIN_SER"/>
    <property type="match status" value="1"/>
</dbReference>
<evidence type="ECO:0000259" key="12">
    <source>
        <dbReference type="PROSITE" id="PS50240"/>
    </source>
</evidence>
<feature type="compositionally biased region" description="Basic and acidic residues" evidence="10">
    <location>
        <begin position="434"/>
        <end position="443"/>
    </location>
</feature>
<evidence type="ECO:0000256" key="4">
    <source>
        <dbReference type="ARBA" id="ARBA00022729"/>
    </source>
</evidence>
<keyword evidence="14" id="KW-1185">Reference proteome</keyword>
<evidence type="ECO:0000256" key="3">
    <source>
        <dbReference type="ARBA" id="ARBA00022670"/>
    </source>
</evidence>
<feature type="region of interest" description="Disordered" evidence="10">
    <location>
        <begin position="473"/>
        <end position="495"/>
    </location>
</feature>
<feature type="chain" id="PRO_5042095852" evidence="11">
    <location>
        <begin position="18"/>
        <end position="495"/>
    </location>
</feature>
<evidence type="ECO:0000256" key="7">
    <source>
        <dbReference type="ARBA" id="ARBA00023145"/>
    </source>
</evidence>
<evidence type="ECO:0000313" key="14">
    <source>
        <dbReference type="Proteomes" id="UP001228049"/>
    </source>
</evidence>
<dbReference type="Pfam" id="PF00089">
    <property type="entry name" value="Trypsin"/>
    <property type="match status" value="1"/>
</dbReference>
<dbReference type="GO" id="GO:0004252">
    <property type="term" value="F:serine-type endopeptidase activity"/>
    <property type="evidence" value="ECO:0007669"/>
    <property type="project" value="InterPro"/>
</dbReference>
<reference evidence="13" key="1">
    <citation type="submission" date="2023-04" db="EMBL/GenBank/DDBJ databases">
        <title>Chromosome-level genome of Chaenocephalus aceratus.</title>
        <authorList>
            <person name="Park H."/>
        </authorList>
    </citation>
    <scope>NUCLEOTIDE SEQUENCE</scope>
    <source>
        <strain evidence="13">DE</strain>
        <tissue evidence="13">Muscle</tissue>
    </source>
</reference>
<dbReference type="FunFam" id="2.40.10.10:FF:000122">
    <property type="entry name" value="Chymotrypsin-like elastase family member 1"/>
    <property type="match status" value="1"/>
</dbReference>
<dbReference type="Proteomes" id="UP001228049">
    <property type="component" value="Unassembled WGS sequence"/>
</dbReference>
<evidence type="ECO:0000256" key="1">
    <source>
        <dbReference type="ARBA" id="ARBA00004613"/>
    </source>
</evidence>
<dbReference type="GO" id="GO:0005615">
    <property type="term" value="C:extracellular space"/>
    <property type="evidence" value="ECO:0007669"/>
    <property type="project" value="TreeGrafter"/>
</dbReference>
<dbReference type="InterPro" id="IPR001254">
    <property type="entry name" value="Trypsin_dom"/>
</dbReference>
<proteinExistence type="predicted"/>
<dbReference type="FunFam" id="2.40.10.10:FF:000017">
    <property type="entry name" value="Chymotrypsin-like elastase family member 1"/>
    <property type="match status" value="1"/>
</dbReference>
<dbReference type="InterPro" id="IPR050850">
    <property type="entry name" value="Peptidase_S1_Elastase_sf"/>
</dbReference>
<dbReference type="CDD" id="cd00190">
    <property type="entry name" value="Tryp_SPc"/>
    <property type="match status" value="1"/>
</dbReference>
<dbReference type="PANTHER" id="PTHR24257:SF22">
    <property type="entry name" value="CHYMOTRYPSIN-LIKE ELASTASE FAMILY MEMBER 3B"/>
    <property type="match status" value="1"/>
</dbReference>
<keyword evidence="3 9" id="KW-0645">Protease</keyword>
<dbReference type="Gene3D" id="2.40.10.10">
    <property type="entry name" value="Trypsin-like serine proteases"/>
    <property type="match status" value="2"/>
</dbReference>
<dbReference type="SMART" id="SM00020">
    <property type="entry name" value="Tryp_SPc"/>
    <property type="match status" value="1"/>
</dbReference>
<dbReference type="EMBL" id="JASDAP010000009">
    <property type="protein sequence ID" value="KAK1897678.1"/>
    <property type="molecule type" value="Genomic_DNA"/>
</dbReference>
<sequence>MMQTVLLLLLQAACVFGCGTPALQPETSRVVNGEEARPHSWPWQISLQVKHGSRFHHTCGGTLIAPRWVLTAGHCITPGDVYRVVLGEHDQSQQEGSEQLRDVMRIIVHPDWDIDFVARGNDLALLKLDKSPVLSDSVGVACLPPPGETPPHGTPCYISGWGNLYTHGPMPDRLQQALLPVVGHSVCSQSDWWGINVKNTMICAGGGEVSGCNGDSGGPLSCVSTDGRWFVHGVTSFVSSRVCNEEKKPTVFTRTSAYSQWLSELCSPSGESESTPAPCWWIWDLPPAGGSGTCPLLGDLGPAPCWGIWTCPLLGDLGPAPCWGIWDLPLLVDLGPAPCWGIWDLPPAGGSGTCPLLVDLGPAPCWWIWDLPPAGGSGTCPLLGDLGPAPCWGSGTCPLLVDLGPAPCWWIWDLQVVTVMEERGGAPSGCDSDGGERRSSFRCDSDEEEEELLQVVTVMEEREELLQVVTVMEERGGAPSGCDSDGGERRNSFRL</sequence>
<evidence type="ECO:0000256" key="10">
    <source>
        <dbReference type="SAM" id="MobiDB-lite"/>
    </source>
</evidence>
<name>A0AAD9F999_DISEL</name>
<dbReference type="PROSITE" id="PS50240">
    <property type="entry name" value="TRYPSIN_DOM"/>
    <property type="match status" value="1"/>
</dbReference>
<feature type="domain" description="Peptidase S1" evidence="12">
    <location>
        <begin position="30"/>
        <end position="267"/>
    </location>
</feature>
<dbReference type="InterPro" id="IPR001314">
    <property type="entry name" value="Peptidase_S1A"/>
</dbReference>
<evidence type="ECO:0000256" key="8">
    <source>
        <dbReference type="ARBA" id="ARBA00023157"/>
    </source>
</evidence>
<keyword evidence="4 11" id="KW-0732">Signal</keyword>
<evidence type="ECO:0000313" key="13">
    <source>
        <dbReference type="EMBL" id="KAK1897678.1"/>
    </source>
</evidence>
<accession>A0AAD9F999</accession>
<evidence type="ECO:0000256" key="11">
    <source>
        <dbReference type="SAM" id="SignalP"/>
    </source>
</evidence>
<dbReference type="PANTHER" id="PTHR24257">
    <property type="entry name" value="CHYMOTRYPSIN-LIKE ELASTASE FAMILY MEMBER"/>
    <property type="match status" value="1"/>
</dbReference>
<dbReference type="PRINTS" id="PR00722">
    <property type="entry name" value="CHYMOTRYPSIN"/>
</dbReference>
<dbReference type="AlphaFoldDB" id="A0AAD9F999"/>
<dbReference type="GO" id="GO:0006508">
    <property type="term" value="P:proteolysis"/>
    <property type="evidence" value="ECO:0007669"/>
    <property type="project" value="UniProtKB-KW"/>
</dbReference>
<evidence type="ECO:0000256" key="6">
    <source>
        <dbReference type="ARBA" id="ARBA00022825"/>
    </source>
</evidence>
<dbReference type="SUPFAM" id="SSF50494">
    <property type="entry name" value="Trypsin-like serine proteases"/>
    <property type="match status" value="1"/>
</dbReference>
<evidence type="ECO:0000256" key="5">
    <source>
        <dbReference type="ARBA" id="ARBA00022801"/>
    </source>
</evidence>
<organism evidence="13 14">
    <name type="scientific">Dissostichus eleginoides</name>
    <name type="common">Patagonian toothfish</name>
    <name type="synonym">Dissostichus amissus</name>
    <dbReference type="NCBI Taxonomy" id="100907"/>
    <lineage>
        <taxon>Eukaryota</taxon>
        <taxon>Metazoa</taxon>
        <taxon>Chordata</taxon>
        <taxon>Craniata</taxon>
        <taxon>Vertebrata</taxon>
        <taxon>Euteleostomi</taxon>
        <taxon>Actinopterygii</taxon>
        <taxon>Neopterygii</taxon>
        <taxon>Teleostei</taxon>
        <taxon>Neoteleostei</taxon>
        <taxon>Acanthomorphata</taxon>
        <taxon>Eupercaria</taxon>
        <taxon>Perciformes</taxon>
        <taxon>Notothenioidei</taxon>
        <taxon>Nototheniidae</taxon>
        <taxon>Dissostichus</taxon>
    </lineage>
</organism>
<keyword evidence="5 9" id="KW-0378">Hydrolase</keyword>
<keyword evidence="7" id="KW-0865">Zymogen</keyword>
<evidence type="ECO:0000256" key="9">
    <source>
        <dbReference type="RuleBase" id="RU363034"/>
    </source>
</evidence>
<dbReference type="InterPro" id="IPR033116">
    <property type="entry name" value="TRYPSIN_SER"/>
</dbReference>
<dbReference type="InterPro" id="IPR043504">
    <property type="entry name" value="Peptidase_S1_PA_chymotrypsin"/>
</dbReference>
<keyword evidence="6 9" id="KW-0720">Serine protease</keyword>